<sequence>MFGITYQLKLYGENIIDEDMLKKKHATHFMHIMLSCRHNIMKKSRPTSSTPFPKANVTSYNRKDKDHASSCGRGHGRDRDQGHGRER</sequence>
<reference evidence="3" key="1">
    <citation type="journal article" date="2019" name="Plant Biotechnol. J.">
        <title>Genome sequencing of the Australian wild diploid species Gossypium australe highlights disease resistance and delayed gland morphogenesis.</title>
        <authorList>
            <person name="Cai Y."/>
            <person name="Cai X."/>
            <person name="Wang Q."/>
            <person name="Wang P."/>
            <person name="Zhang Y."/>
            <person name="Cai C."/>
            <person name="Xu Y."/>
            <person name="Wang K."/>
            <person name="Zhou Z."/>
            <person name="Wang C."/>
            <person name="Geng S."/>
            <person name="Li B."/>
            <person name="Dong Q."/>
            <person name="Hou Y."/>
            <person name="Wang H."/>
            <person name="Ai P."/>
            <person name="Liu Z."/>
            <person name="Yi F."/>
            <person name="Sun M."/>
            <person name="An G."/>
            <person name="Cheng J."/>
            <person name="Zhang Y."/>
            <person name="Shi Q."/>
            <person name="Xie Y."/>
            <person name="Shi X."/>
            <person name="Chang Y."/>
            <person name="Huang F."/>
            <person name="Chen Y."/>
            <person name="Hong S."/>
            <person name="Mi L."/>
            <person name="Sun Q."/>
            <person name="Zhang L."/>
            <person name="Zhou B."/>
            <person name="Peng R."/>
            <person name="Zhang X."/>
            <person name="Liu F."/>
        </authorList>
    </citation>
    <scope>NUCLEOTIDE SEQUENCE [LARGE SCALE GENOMIC DNA]</scope>
    <source>
        <strain evidence="3">cv. PA1801</strain>
    </source>
</reference>
<feature type="compositionally biased region" description="Basic and acidic residues" evidence="1">
    <location>
        <begin position="75"/>
        <end position="87"/>
    </location>
</feature>
<feature type="region of interest" description="Disordered" evidence="1">
    <location>
        <begin position="42"/>
        <end position="87"/>
    </location>
</feature>
<dbReference type="OrthoDB" id="10598343at2759"/>
<organism evidence="2 3">
    <name type="scientific">Gossypium australe</name>
    <dbReference type="NCBI Taxonomy" id="47621"/>
    <lineage>
        <taxon>Eukaryota</taxon>
        <taxon>Viridiplantae</taxon>
        <taxon>Streptophyta</taxon>
        <taxon>Embryophyta</taxon>
        <taxon>Tracheophyta</taxon>
        <taxon>Spermatophyta</taxon>
        <taxon>Magnoliopsida</taxon>
        <taxon>eudicotyledons</taxon>
        <taxon>Gunneridae</taxon>
        <taxon>Pentapetalae</taxon>
        <taxon>rosids</taxon>
        <taxon>malvids</taxon>
        <taxon>Malvales</taxon>
        <taxon>Malvaceae</taxon>
        <taxon>Malvoideae</taxon>
        <taxon>Gossypium</taxon>
    </lineage>
</organism>
<keyword evidence="3" id="KW-1185">Reference proteome</keyword>
<proteinExistence type="predicted"/>
<evidence type="ECO:0000313" key="2">
    <source>
        <dbReference type="EMBL" id="KAA3485285.1"/>
    </source>
</evidence>
<dbReference type="EMBL" id="SMMG02000002">
    <property type="protein sequence ID" value="KAA3485285.1"/>
    <property type="molecule type" value="Genomic_DNA"/>
</dbReference>
<dbReference type="Proteomes" id="UP000325315">
    <property type="component" value="Unassembled WGS sequence"/>
</dbReference>
<dbReference type="AlphaFoldDB" id="A0A5B6WWZ3"/>
<feature type="compositionally biased region" description="Polar residues" evidence="1">
    <location>
        <begin position="46"/>
        <end position="60"/>
    </location>
</feature>
<protein>
    <submittedName>
        <fullName evidence="2">Uncharacterized protein</fullName>
    </submittedName>
</protein>
<gene>
    <name evidence="2" type="ORF">EPI10_007290</name>
</gene>
<name>A0A5B6WWZ3_9ROSI</name>
<accession>A0A5B6WWZ3</accession>
<evidence type="ECO:0000256" key="1">
    <source>
        <dbReference type="SAM" id="MobiDB-lite"/>
    </source>
</evidence>
<comment type="caution">
    <text evidence="2">The sequence shown here is derived from an EMBL/GenBank/DDBJ whole genome shotgun (WGS) entry which is preliminary data.</text>
</comment>
<evidence type="ECO:0000313" key="3">
    <source>
        <dbReference type="Proteomes" id="UP000325315"/>
    </source>
</evidence>